<dbReference type="EMBL" id="AMZH03000962">
    <property type="protein sequence ID" value="RRT81221.1"/>
    <property type="molecule type" value="Genomic_DNA"/>
</dbReference>
<sequence>MKWIRLGLDPFQRLRCLNPFIETLKREFIAPVCRSGRSPRFPSFSRSSSPTVYDIGIDPIATRRRRRRDWGWEAAMARSRRWRARGTRRRTKGPRNLVCFLTDRSFIFLLVYWRRKPAGIEQEGHDHPGLLFSSVTKLLGFKGSGTQQTRWLEARIGIHRAHC</sequence>
<protein>
    <submittedName>
        <fullName evidence="1">Uncharacterized protein</fullName>
    </submittedName>
</protein>
<organism evidence="1 2">
    <name type="scientific">Ensete ventricosum</name>
    <name type="common">Abyssinian banana</name>
    <name type="synonym">Musa ensete</name>
    <dbReference type="NCBI Taxonomy" id="4639"/>
    <lineage>
        <taxon>Eukaryota</taxon>
        <taxon>Viridiplantae</taxon>
        <taxon>Streptophyta</taxon>
        <taxon>Embryophyta</taxon>
        <taxon>Tracheophyta</taxon>
        <taxon>Spermatophyta</taxon>
        <taxon>Magnoliopsida</taxon>
        <taxon>Liliopsida</taxon>
        <taxon>Zingiberales</taxon>
        <taxon>Musaceae</taxon>
        <taxon>Ensete</taxon>
    </lineage>
</organism>
<evidence type="ECO:0000313" key="2">
    <source>
        <dbReference type="Proteomes" id="UP000287651"/>
    </source>
</evidence>
<accession>A0A427AYA0</accession>
<name>A0A427AYA0_ENSVE</name>
<dbReference type="AlphaFoldDB" id="A0A427AYA0"/>
<dbReference type="Proteomes" id="UP000287651">
    <property type="component" value="Unassembled WGS sequence"/>
</dbReference>
<reference evidence="1 2" key="1">
    <citation type="journal article" date="2014" name="Agronomy (Basel)">
        <title>A Draft Genome Sequence for Ensete ventricosum, the Drought-Tolerant Tree Against Hunger.</title>
        <authorList>
            <person name="Harrison J."/>
            <person name="Moore K.A."/>
            <person name="Paszkiewicz K."/>
            <person name="Jones T."/>
            <person name="Grant M."/>
            <person name="Ambacheew D."/>
            <person name="Muzemil S."/>
            <person name="Studholme D.J."/>
        </authorList>
    </citation>
    <scope>NUCLEOTIDE SEQUENCE [LARGE SCALE GENOMIC DNA]</scope>
</reference>
<comment type="caution">
    <text evidence="1">The sequence shown here is derived from an EMBL/GenBank/DDBJ whole genome shotgun (WGS) entry which is preliminary data.</text>
</comment>
<proteinExistence type="predicted"/>
<evidence type="ECO:0000313" key="1">
    <source>
        <dbReference type="EMBL" id="RRT81221.1"/>
    </source>
</evidence>
<gene>
    <name evidence="1" type="ORF">B296_00011395</name>
</gene>